<evidence type="ECO:0000313" key="3">
    <source>
        <dbReference type="Proteomes" id="UP000033423"/>
    </source>
</evidence>
<evidence type="ECO:0000256" key="1">
    <source>
        <dbReference type="SAM" id="Phobius"/>
    </source>
</evidence>
<dbReference type="EMBL" id="LACI01002182">
    <property type="protein sequence ID" value="KJU82760.1"/>
    <property type="molecule type" value="Genomic_DNA"/>
</dbReference>
<protein>
    <submittedName>
        <fullName evidence="2">Uncharacterized protein</fullName>
    </submittedName>
</protein>
<comment type="caution">
    <text evidence="2">The sequence shown here is derived from an EMBL/GenBank/DDBJ whole genome shotgun (WGS) entry which is preliminary data.</text>
</comment>
<reference evidence="2 3" key="1">
    <citation type="submission" date="2015-02" db="EMBL/GenBank/DDBJ databases">
        <title>Single-cell genomics of uncultivated deep-branching MTB reveals a conserved set of magnetosome genes.</title>
        <authorList>
            <person name="Kolinko S."/>
            <person name="Richter M."/>
            <person name="Glockner F.O."/>
            <person name="Brachmann A."/>
            <person name="Schuler D."/>
        </authorList>
    </citation>
    <scope>NUCLEOTIDE SEQUENCE [LARGE SCALE GENOMIC DNA]</scope>
    <source>
        <strain evidence="2">TM-1</strain>
    </source>
</reference>
<feature type="transmembrane region" description="Helical" evidence="1">
    <location>
        <begin position="20"/>
        <end position="42"/>
    </location>
</feature>
<organism evidence="2 3">
    <name type="scientific">Candidatus Magnetobacterium bavaricum</name>
    <dbReference type="NCBI Taxonomy" id="29290"/>
    <lineage>
        <taxon>Bacteria</taxon>
        <taxon>Pseudomonadati</taxon>
        <taxon>Nitrospirota</taxon>
        <taxon>Thermodesulfovibrionia</taxon>
        <taxon>Thermodesulfovibrionales</taxon>
        <taxon>Candidatus Magnetobacteriaceae</taxon>
        <taxon>Candidatus Magnetobacterium</taxon>
    </lineage>
</organism>
<gene>
    <name evidence="2" type="ORF">MBAV_005047</name>
</gene>
<proteinExistence type="predicted"/>
<sequence>MERKTGVFAMPDLQVFEGCINSTIVSDATTAIVIRFILYLILSEIIKYWR</sequence>
<keyword evidence="1" id="KW-1133">Transmembrane helix</keyword>
<accession>A0A0F3GLI5</accession>
<keyword evidence="3" id="KW-1185">Reference proteome</keyword>
<dbReference type="Proteomes" id="UP000033423">
    <property type="component" value="Unassembled WGS sequence"/>
</dbReference>
<keyword evidence="1" id="KW-0812">Transmembrane</keyword>
<name>A0A0F3GLI5_9BACT</name>
<evidence type="ECO:0000313" key="2">
    <source>
        <dbReference type="EMBL" id="KJU82760.1"/>
    </source>
</evidence>
<keyword evidence="1" id="KW-0472">Membrane</keyword>
<dbReference type="AlphaFoldDB" id="A0A0F3GLI5"/>